<name>A0A0R2SGL0_9GAMM</name>
<reference evidence="1 2" key="1">
    <citation type="submission" date="2015-10" db="EMBL/GenBank/DDBJ databases">
        <title>Metagenome-Assembled Genomes uncover a global brackish microbiome.</title>
        <authorList>
            <person name="Hugerth L.W."/>
            <person name="Larsson J."/>
            <person name="Alneberg J."/>
            <person name="Lindh M.V."/>
            <person name="Legrand C."/>
            <person name="Pinhassi J."/>
            <person name="Andersson A.F."/>
        </authorList>
    </citation>
    <scope>NUCLEOTIDE SEQUENCE [LARGE SCALE GENOMIC DNA]</scope>
    <source>
        <strain evidence="1">BACL4 MAG-120507-bin80</strain>
    </source>
</reference>
<organism evidence="1 2">
    <name type="scientific">OM182 bacterium BACL3 MAG-120507-bin80</name>
    <dbReference type="NCBI Taxonomy" id="1655577"/>
    <lineage>
        <taxon>Bacteria</taxon>
        <taxon>Pseudomonadati</taxon>
        <taxon>Pseudomonadota</taxon>
        <taxon>Gammaproteobacteria</taxon>
        <taxon>OMG group</taxon>
        <taxon>OM182 clade</taxon>
    </lineage>
</organism>
<proteinExistence type="predicted"/>
<evidence type="ECO:0000313" key="2">
    <source>
        <dbReference type="Proteomes" id="UP000051934"/>
    </source>
</evidence>
<dbReference type="AlphaFoldDB" id="A0A0R2SGL0"/>
<evidence type="ECO:0008006" key="3">
    <source>
        <dbReference type="Google" id="ProtNLM"/>
    </source>
</evidence>
<dbReference type="InterPro" id="IPR036388">
    <property type="entry name" value="WH-like_DNA-bd_sf"/>
</dbReference>
<evidence type="ECO:0000313" key="1">
    <source>
        <dbReference type="EMBL" id="KRO71747.1"/>
    </source>
</evidence>
<comment type="caution">
    <text evidence="1">The sequence shown here is derived from an EMBL/GenBank/DDBJ whole genome shotgun (WGS) entry which is preliminary data.</text>
</comment>
<gene>
    <name evidence="1" type="ORF">ABR69_09990</name>
</gene>
<dbReference type="SUPFAM" id="SSF46785">
    <property type="entry name" value="Winged helix' DNA-binding domain"/>
    <property type="match status" value="1"/>
</dbReference>
<dbReference type="InterPro" id="IPR036390">
    <property type="entry name" value="WH_DNA-bd_sf"/>
</dbReference>
<dbReference type="Gene3D" id="1.10.10.10">
    <property type="entry name" value="Winged helix-like DNA-binding domain superfamily/Winged helix DNA-binding domain"/>
    <property type="match status" value="1"/>
</dbReference>
<accession>A0A0R2SGL0</accession>
<sequence length="222" mass="24336">MENLMTDLALLPKTQAQLVSRLKSRGPQSIKILAGQLELTTMGVRQHLTQLQGKGFVKHAQLSHQTRGRPVTLWKLTEQGHSLFTDGHARIAVALITEASKTFGDAGLRQLIDNENAAMLASYRAEIPDPQLSLSDTLEALCAKRTAEGFLAELRLTPTGWLLIENHCPIFAAASSCSALCAAEFSLFEKLLEGHATIERSDYLLDGARRCAYRIQPVGSQQ</sequence>
<dbReference type="Proteomes" id="UP000051934">
    <property type="component" value="Unassembled WGS sequence"/>
</dbReference>
<dbReference type="EMBL" id="LIBB01000141">
    <property type="protein sequence ID" value="KRO71747.1"/>
    <property type="molecule type" value="Genomic_DNA"/>
</dbReference>
<protein>
    <recommendedName>
        <fullName evidence="3">Transcriptional regulator</fullName>
    </recommendedName>
</protein>